<evidence type="ECO:0000313" key="1">
    <source>
        <dbReference type="EMBL" id="DAF97736.1"/>
    </source>
</evidence>
<organism evidence="1">
    <name type="scientific">Myoviridae sp. ctYA416</name>
    <dbReference type="NCBI Taxonomy" id="2825125"/>
    <lineage>
        <taxon>Viruses</taxon>
        <taxon>Duplodnaviria</taxon>
        <taxon>Heunggongvirae</taxon>
        <taxon>Uroviricota</taxon>
        <taxon>Caudoviricetes</taxon>
    </lineage>
</organism>
<reference evidence="1" key="1">
    <citation type="journal article" date="2021" name="Proc. Natl. Acad. Sci. U.S.A.">
        <title>A Catalog of Tens of Thousands of Viruses from Human Metagenomes Reveals Hidden Associations with Chronic Diseases.</title>
        <authorList>
            <person name="Tisza M.J."/>
            <person name="Buck C.B."/>
        </authorList>
    </citation>
    <scope>NUCLEOTIDE SEQUENCE</scope>
    <source>
        <strain evidence="1">CtYA416</strain>
    </source>
</reference>
<dbReference type="EMBL" id="BK016136">
    <property type="protein sequence ID" value="DAF97736.1"/>
    <property type="molecule type" value="Genomic_DNA"/>
</dbReference>
<sequence length="352" mass="40454">MAENVVTVDIHEVVRYICDNLDGKTIMGPLSTISPDNGLLLDIAEKFFVAIDANEELTNDFKYRGRKISVRGKNIILCDIVHPDMDPYNLNKFVSKNPIFVGLNREDNSVETLMINLKCLSSAINYDESKTIFNIIHSIFAFILGDNKGERAKVLALLGYIELLAYFTDGLLDDYYNYSIKKCTDYIRAVSAGFGVTNDFRFTQDVLELLNDKVSLYYYPSLQVKLFDNNAEDEIFELKSILRVIEGTFENQTSENKEERDIFVKLVDALKEKGAEGFLDYKEYMDFENQYNLFKKLQDEELQQLVLGTIVETIEDNIKIHGIQEVKEATEEEKQRAMLQKMLQQQVGANLR</sequence>
<name>A0A8S5UTB2_9CAUD</name>
<protein>
    <submittedName>
        <fullName evidence="1">Uncharacterized protein</fullName>
    </submittedName>
</protein>
<proteinExistence type="predicted"/>
<accession>A0A8S5UTB2</accession>